<dbReference type="Pfam" id="PF13639">
    <property type="entry name" value="zf-RING_2"/>
    <property type="match status" value="1"/>
</dbReference>
<dbReference type="GO" id="GO:0061630">
    <property type="term" value="F:ubiquitin protein ligase activity"/>
    <property type="evidence" value="ECO:0007669"/>
    <property type="project" value="UniProtKB-EC"/>
</dbReference>
<keyword evidence="7" id="KW-0862">Zinc</keyword>
<evidence type="ECO:0000256" key="5">
    <source>
        <dbReference type="ARBA" id="ARBA00022771"/>
    </source>
</evidence>
<dbReference type="EMBL" id="BSYO01000012">
    <property type="protein sequence ID" value="GMH13271.1"/>
    <property type="molecule type" value="Genomic_DNA"/>
</dbReference>
<evidence type="ECO:0000256" key="1">
    <source>
        <dbReference type="ARBA" id="ARBA00000900"/>
    </source>
</evidence>
<keyword evidence="12" id="KW-1185">Reference proteome</keyword>
<dbReference type="InterPro" id="IPR045191">
    <property type="entry name" value="MBR1/2-like"/>
</dbReference>
<dbReference type="PANTHER" id="PTHR22937:SF65">
    <property type="entry name" value="E3 UBIQUITIN-PROTEIN LIGASE ARK2C"/>
    <property type="match status" value="1"/>
</dbReference>
<evidence type="ECO:0000256" key="8">
    <source>
        <dbReference type="PROSITE-ProRule" id="PRU00175"/>
    </source>
</evidence>
<evidence type="ECO:0000256" key="4">
    <source>
        <dbReference type="ARBA" id="ARBA00022723"/>
    </source>
</evidence>
<feature type="region of interest" description="Disordered" evidence="9">
    <location>
        <begin position="1"/>
        <end position="26"/>
    </location>
</feature>
<dbReference type="Gene3D" id="3.30.40.10">
    <property type="entry name" value="Zinc/RING finger domain, C3HC4 (zinc finger)"/>
    <property type="match status" value="1"/>
</dbReference>
<dbReference type="InterPro" id="IPR001841">
    <property type="entry name" value="Znf_RING"/>
</dbReference>
<evidence type="ECO:0000256" key="6">
    <source>
        <dbReference type="ARBA" id="ARBA00022786"/>
    </source>
</evidence>
<feature type="compositionally biased region" description="Basic residues" evidence="9">
    <location>
        <begin position="1"/>
        <end position="10"/>
    </location>
</feature>
<dbReference type="SUPFAM" id="SSF57850">
    <property type="entry name" value="RING/U-box"/>
    <property type="match status" value="1"/>
</dbReference>
<dbReference type="Proteomes" id="UP001279734">
    <property type="component" value="Unassembled WGS sequence"/>
</dbReference>
<keyword evidence="6" id="KW-0833">Ubl conjugation pathway</keyword>
<evidence type="ECO:0000256" key="2">
    <source>
        <dbReference type="ARBA" id="ARBA00012483"/>
    </source>
</evidence>
<evidence type="ECO:0000259" key="10">
    <source>
        <dbReference type="PROSITE" id="PS50089"/>
    </source>
</evidence>
<evidence type="ECO:0000256" key="7">
    <source>
        <dbReference type="ARBA" id="ARBA00022833"/>
    </source>
</evidence>
<name>A0AAD3SN20_NEPGR</name>
<evidence type="ECO:0000256" key="3">
    <source>
        <dbReference type="ARBA" id="ARBA00022679"/>
    </source>
</evidence>
<protein>
    <recommendedName>
        <fullName evidence="2">RING-type E3 ubiquitin transferase</fullName>
        <ecNumber evidence="2">2.3.2.27</ecNumber>
    </recommendedName>
</protein>
<gene>
    <name evidence="11" type="ORF">Nepgr_015112</name>
</gene>
<accession>A0AAD3SN20</accession>
<reference evidence="11" key="1">
    <citation type="submission" date="2023-05" db="EMBL/GenBank/DDBJ databases">
        <title>Nepenthes gracilis genome sequencing.</title>
        <authorList>
            <person name="Fukushima K."/>
        </authorList>
    </citation>
    <scope>NUCLEOTIDE SEQUENCE</scope>
    <source>
        <strain evidence="11">SING2019-196</strain>
    </source>
</reference>
<keyword evidence="4" id="KW-0479">Metal-binding</keyword>
<organism evidence="11 12">
    <name type="scientific">Nepenthes gracilis</name>
    <name type="common">Slender pitcher plant</name>
    <dbReference type="NCBI Taxonomy" id="150966"/>
    <lineage>
        <taxon>Eukaryota</taxon>
        <taxon>Viridiplantae</taxon>
        <taxon>Streptophyta</taxon>
        <taxon>Embryophyta</taxon>
        <taxon>Tracheophyta</taxon>
        <taxon>Spermatophyta</taxon>
        <taxon>Magnoliopsida</taxon>
        <taxon>eudicotyledons</taxon>
        <taxon>Gunneridae</taxon>
        <taxon>Pentapetalae</taxon>
        <taxon>Caryophyllales</taxon>
        <taxon>Nepenthaceae</taxon>
        <taxon>Nepenthes</taxon>
    </lineage>
</organism>
<proteinExistence type="predicted"/>
<dbReference type="SMART" id="SM00184">
    <property type="entry name" value="RING"/>
    <property type="match status" value="1"/>
</dbReference>
<dbReference type="EC" id="2.3.2.27" evidence="2"/>
<evidence type="ECO:0000313" key="11">
    <source>
        <dbReference type="EMBL" id="GMH13271.1"/>
    </source>
</evidence>
<comment type="catalytic activity">
    <reaction evidence="1">
        <text>S-ubiquitinyl-[E2 ubiquitin-conjugating enzyme]-L-cysteine + [acceptor protein]-L-lysine = [E2 ubiquitin-conjugating enzyme]-L-cysteine + N(6)-ubiquitinyl-[acceptor protein]-L-lysine.</text>
        <dbReference type="EC" id="2.3.2.27"/>
    </reaction>
</comment>
<keyword evidence="5 8" id="KW-0863">Zinc-finger</keyword>
<dbReference type="InterPro" id="IPR013083">
    <property type="entry name" value="Znf_RING/FYVE/PHD"/>
</dbReference>
<sequence>MQRQHIHGHTNRSETRNYRQPRSRSVAPRLRNRDLYLRNWPDEEIALLEFGSSWTLEFGYARTQYTSSYHVVHHPSQLVDYMLRHQVINDIRNTAFIDTTLLIEQEMLHLGVMQSMEEEREQGNTRLPEEKIIAHLRTKMYTARADTELHICTICQMEYEGEESIGTLNCGHDYHTNCIRKWLAVKNVCPLCNSIAVPLD</sequence>
<dbReference type="GO" id="GO:0008270">
    <property type="term" value="F:zinc ion binding"/>
    <property type="evidence" value="ECO:0007669"/>
    <property type="project" value="UniProtKB-KW"/>
</dbReference>
<dbReference type="AlphaFoldDB" id="A0AAD3SN20"/>
<keyword evidence="3" id="KW-0808">Transferase</keyword>
<comment type="caution">
    <text evidence="11">The sequence shown here is derived from an EMBL/GenBank/DDBJ whole genome shotgun (WGS) entry which is preliminary data.</text>
</comment>
<dbReference type="PANTHER" id="PTHR22937">
    <property type="entry name" value="E3 UBIQUITIN-PROTEIN LIGASE RNF165"/>
    <property type="match status" value="1"/>
</dbReference>
<feature type="domain" description="RING-type" evidence="10">
    <location>
        <begin position="152"/>
        <end position="193"/>
    </location>
</feature>
<dbReference type="PROSITE" id="PS50089">
    <property type="entry name" value="ZF_RING_2"/>
    <property type="match status" value="1"/>
</dbReference>
<dbReference type="CDD" id="cd16469">
    <property type="entry name" value="RING-H2_RNF24-like"/>
    <property type="match status" value="1"/>
</dbReference>
<evidence type="ECO:0000256" key="9">
    <source>
        <dbReference type="SAM" id="MobiDB-lite"/>
    </source>
</evidence>
<evidence type="ECO:0000313" key="12">
    <source>
        <dbReference type="Proteomes" id="UP001279734"/>
    </source>
</evidence>